<dbReference type="PRINTS" id="PR01217">
    <property type="entry name" value="PRICHEXTENSN"/>
</dbReference>
<comment type="caution">
    <text evidence="5">The sequence shown here is derived from an EMBL/GenBank/DDBJ whole genome shotgun (WGS) entry which is preliminary data.</text>
</comment>
<keyword evidence="1 2" id="KW-0103">Bromodomain</keyword>
<evidence type="ECO:0000313" key="6">
    <source>
        <dbReference type="Proteomes" id="UP001265746"/>
    </source>
</evidence>
<name>A0AAD9SFB9_PHOAM</name>
<feature type="compositionally biased region" description="Low complexity" evidence="3">
    <location>
        <begin position="451"/>
        <end position="464"/>
    </location>
</feature>
<feature type="compositionally biased region" description="Pro residues" evidence="3">
    <location>
        <begin position="265"/>
        <end position="278"/>
    </location>
</feature>
<protein>
    <recommendedName>
        <fullName evidence="4">Bromo domain-containing protein</fullName>
    </recommendedName>
</protein>
<organism evidence="5 6">
    <name type="scientific">Phomopsis amygdali</name>
    <name type="common">Fusicoccum amygdali</name>
    <dbReference type="NCBI Taxonomy" id="1214568"/>
    <lineage>
        <taxon>Eukaryota</taxon>
        <taxon>Fungi</taxon>
        <taxon>Dikarya</taxon>
        <taxon>Ascomycota</taxon>
        <taxon>Pezizomycotina</taxon>
        <taxon>Sordariomycetes</taxon>
        <taxon>Sordariomycetidae</taxon>
        <taxon>Diaporthales</taxon>
        <taxon>Diaporthaceae</taxon>
        <taxon>Diaporthe</taxon>
    </lineage>
</organism>
<dbReference type="GO" id="GO:0035267">
    <property type="term" value="C:NuA4 histone acetyltransferase complex"/>
    <property type="evidence" value="ECO:0007669"/>
    <property type="project" value="TreeGrafter"/>
</dbReference>
<reference evidence="5" key="1">
    <citation type="submission" date="2023-06" db="EMBL/GenBank/DDBJ databases">
        <authorList>
            <person name="Noh H."/>
        </authorList>
    </citation>
    <scope>NUCLEOTIDE SEQUENCE</scope>
    <source>
        <strain evidence="5">DUCC20226</strain>
    </source>
</reference>
<dbReference type="AlphaFoldDB" id="A0AAD9SFB9"/>
<dbReference type="InterPro" id="IPR036427">
    <property type="entry name" value="Bromodomain-like_sf"/>
</dbReference>
<feature type="compositionally biased region" description="Pro residues" evidence="3">
    <location>
        <begin position="626"/>
        <end position="645"/>
    </location>
</feature>
<feature type="compositionally biased region" description="Low complexity" evidence="3">
    <location>
        <begin position="474"/>
        <end position="492"/>
    </location>
</feature>
<dbReference type="SUPFAM" id="SSF47370">
    <property type="entry name" value="Bromodomain"/>
    <property type="match status" value="1"/>
</dbReference>
<dbReference type="InterPro" id="IPR001487">
    <property type="entry name" value="Bromodomain"/>
</dbReference>
<dbReference type="EMBL" id="JAUJFL010000003">
    <property type="protein sequence ID" value="KAK2607096.1"/>
    <property type="molecule type" value="Genomic_DNA"/>
</dbReference>
<feature type="compositionally biased region" description="Pro residues" evidence="3">
    <location>
        <begin position="298"/>
        <end position="307"/>
    </location>
</feature>
<feature type="region of interest" description="Disordered" evidence="3">
    <location>
        <begin position="164"/>
        <end position="195"/>
    </location>
</feature>
<feature type="domain" description="Bromo" evidence="4">
    <location>
        <begin position="868"/>
        <end position="964"/>
    </location>
</feature>
<evidence type="ECO:0000256" key="3">
    <source>
        <dbReference type="SAM" id="MobiDB-lite"/>
    </source>
</evidence>
<feature type="compositionally biased region" description="Low complexity" evidence="3">
    <location>
        <begin position="521"/>
        <end position="532"/>
    </location>
</feature>
<dbReference type="PANTHER" id="PTHR15398:SF4">
    <property type="entry name" value="BROMODOMAIN-CONTAINING PROTEIN 8 ISOFORM X1"/>
    <property type="match status" value="1"/>
</dbReference>
<sequence length="1109" mass="118468">MNANAGESSATVTCQRKNRSRTASTLYLANKNSLNIHIAPDDIILIAIKTASDRHLAVFIVAPIHLLQRRDSPLGGWRGGPTWGMINATSYTPLESLLLFTWIRRTGAEAFEAAAFPRFSRDLINHNSIKEDPTYDASRLNPDSLQELFLQLLQDELKNEATLHQQDATSADAPLSPNSKKRKRPGAAPQLTNLHEAREYAHRLPDAESKLWAKYKQRSAQQLWEQQEELAKLEAEIQQIQLQQQQQQQAVEADNLRNSASAAPNAPPTETPSRPPSVAPAGDAPQAARQPNGITGPPTQPPTPVPSSAPNHVGPQPPPRQISPAQAAGAPKPPQPLVQPPVASQPGQFAQAAVPQASPRPPSATPPVLQPPQGIPTFSPHPGQPPSATPPASDVLQRPDNPQKPRHPSQPPPTQVPVPGSLKWEPPYQPYSIPQHQRPPPNIAQFPPQPGQQRPQQWSQQAPLQYPPQPPLQPAQQGYGQQHAQQQGPSGPRQILVAPQPAGHAPPPLQPAPVRSHSGSPAPLQQQQRLPQGPSPLPVHAHLPQSPYQPTQQVFQPPQPHPLPTRIAPSVSATPPPLSPANAQSQQWQRPPATAQTHPPGAPQGQTPVLPQVPPTSQAPQYSSPYPQPARPTVPQHVFPPPVGTPGPSHRRPHPVLPRTPTTVPFAFRSSAGSGTRWTAAQPTPSTPGPGIGDLASPAFEPLSPILHTDSLSAHTSQTSPTKVKADDDVSASKKTSSNSGSAQRGLETRESSRQRRTPSVVPTREVADEMDLDSATKVKREEATPKPLEETGDTTADESVSGRRQITSPRASRVAGKRKRQESLASDHRAASENRPRVPPPPPGIPTHVLWTRGFPRVSVSTLDQISGHKHANMFSHPIRERDAPGYKTIVLSPTDLKSIRAAITAGNKAAATAAAALSGGEPSTSSVWLPISEELVPPRGIINSSQLERELVHMFSNAIMYNLDPHRGPGTAFMKGSGRGGKGANDHGQGGHGAGGADPGFLGYAVDENSVVNDTQAMFAEVDKLLMELRSTEAQPGVALAPLPPGAVPASDRLARWAGFTAASSAETPASVATGGEELGDDGEEHHTDRDAESTSGTVKRRRVGRG</sequence>
<feature type="compositionally biased region" description="Pro residues" evidence="3">
    <location>
        <begin position="358"/>
        <end position="374"/>
    </location>
</feature>
<feature type="compositionally biased region" description="Polar residues" evidence="3">
    <location>
        <begin position="671"/>
        <end position="684"/>
    </location>
</feature>
<feature type="compositionally biased region" description="Polar residues" evidence="3">
    <location>
        <begin position="798"/>
        <end position="811"/>
    </location>
</feature>
<feature type="compositionally biased region" description="Gly residues" evidence="3">
    <location>
        <begin position="979"/>
        <end position="998"/>
    </location>
</feature>
<feature type="region of interest" description="Disordered" evidence="3">
    <location>
        <begin position="249"/>
        <end position="848"/>
    </location>
</feature>
<evidence type="ECO:0000313" key="5">
    <source>
        <dbReference type="EMBL" id="KAK2607096.1"/>
    </source>
</evidence>
<dbReference type="Pfam" id="PF00439">
    <property type="entry name" value="Bromodomain"/>
    <property type="match status" value="1"/>
</dbReference>
<dbReference type="PROSITE" id="PS50014">
    <property type="entry name" value="BROMODOMAIN_2"/>
    <property type="match status" value="1"/>
</dbReference>
<feature type="region of interest" description="Disordered" evidence="3">
    <location>
        <begin position="974"/>
        <end position="998"/>
    </location>
</feature>
<feature type="compositionally biased region" description="Basic and acidic residues" evidence="3">
    <location>
        <begin position="775"/>
        <end position="790"/>
    </location>
</feature>
<feature type="compositionally biased region" description="Polar residues" evidence="3">
    <location>
        <begin position="710"/>
        <end position="722"/>
    </location>
</feature>
<evidence type="ECO:0000256" key="1">
    <source>
        <dbReference type="ARBA" id="ARBA00023117"/>
    </source>
</evidence>
<keyword evidence="6" id="KW-1185">Reference proteome</keyword>
<accession>A0AAD9SFB9</accession>
<feature type="region of interest" description="Disordered" evidence="3">
    <location>
        <begin position="1064"/>
        <end position="1109"/>
    </location>
</feature>
<feature type="compositionally biased region" description="Basic and acidic residues" evidence="3">
    <location>
        <begin position="822"/>
        <end position="837"/>
    </location>
</feature>
<evidence type="ECO:0000256" key="2">
    <source>
        <dbReference type="PROSITE-ProRule" id="PRU00035"/>
    </source>
</evidence>
<feature type="compositionally biased region" description="Pro residues" evidence="3">
    <location>
        <begin position="437"/>
        <end position="450"/>
    </location>
</feature>
<dbReference type="Proteomes" id="UP001265746">
    <property type="component" value="Unassembled WGS sequence"/>
</dbReference>
<dbReference type="GO" id="GO:0006325">
    <property type="term" value="P:chromatin organization"/>
    <property type="evidence" value="ECO:0007669"/>
    <property type="project" value="UniProtKB-ARBA"/>
</dbReference>
<proteinExistence type="predicted"/>
<dbReference type="Gene3D" id="1.20.920.10">
    <property type="entry name" value="Bromodomain-like"/>
    <property type="match status" value="1"/>
</dbReference>
<feature type="compositionally biased region" description="Low complexity" evidence="3">
    <location>
        <begin position="733"/>
        <end position="743"/>
    </location>
</feature>
<gene>
    <name evidence="5" type="ORF">N8I77_005801</name>
</gene>
<evidence type="ECO:0000259" key="4">
    <source>
        <dbReference type="PROSITE" id="PS50014"/>
    </source>
</evidence>
<feature type="compositionally biased region" description="Basic and acidic residues" evidence="3">
    <location>
        <begin position="1086"/>
        <end position="1095"/>
    </location>
</feature>
<feature type="compositionally biased region" description="Polar residues" evidence="3">
    <location>
        <begin position="581"/>
        <end position="597"/>
    </location>
</feature>
<feature type="compositionally biased region" description="Low complexity" evidence="3">
    <location>
        <begin position="615"/>
        <end position="625"/>
    </location>
</feature>
<dbReference type="PANTHER" id="PTHR15398">
    <property type="entry name" value="BROMODOMAIN-CONTAINING PROTEIN 8"/>
    <property type="match status" value="1"/>
</dbReference>